<gene>
    <name evidence="1" type="ORF">SDC9_58207</name>
</gene>
<reference evidence="1" key="1">
    <citation type="submission" date="2019-08" db="EMBL/GenBank/DDBJ databases">
        <authorList>
            <person name="Kucharzyk K."/>
            <person name="Murdoch R.W."/>
            <person name="Higgins S."/>
            <person name="Loffler F."/>
        </authorList>
    </citation>
    <scope>NUCLEOTIDE SEQUENCE</scope>
</reference>
<organism evidence="1">
    <name type="scientific">bioreactor metagenome</name>
    <dbReference type="NCBI Taxonomy" id="1076179"/>
    <lineage>
        <taxon>unclassified sequences</taxon>
        <taxon>metagenomes</taxon>
        <taxon>ecological metagenomes</taxon>
    </lineage>
</organism>
<dbReference type="EMBL" id="VSSQ01001889">
    <property type="protein sequence ID" value="MPM11856.1"/>
    <property type="molecule type" value="Genomic_DNA"/>
</dbReference>
<sequence length="52" mass="6276">MYYNDLYLININIKIYLDKIYYKVRNIDFNKSTPNNKAILLSKGYNIGRKNK</sequence>
<comment type="caution">
    <text evidence="1">The sequence shown here is derived from an EMBL/GenBank/DDBJ whole genome shotgun (WGS) entry which is preliminary data.</text>
</comment>
<protein>
    <submittedName>
        <fullName evidence="1">Uncharacterized protein</fullName>
    </submittedName>
</protein>
<evidence type="ECO:0000313" key="1">
    <source>
        <dbReference type="EMBL" id="MPM11856.1"/>
    </source>
</evidence>
<dbReference type="AlphaFoldDB" id="A0A644X6Q5"/>
<accession>A0A644X6Q5</accession>
<name>A0A644X6Q5_9ZZZZ</name>
<proteinExistence type="predicted"/>